<evidence type="ECO:0000256" key="1">
    <source>
        <dbReference type="ARBA" id="ARBA00008059"/>
    </source>
</evidence>
<dbReference type="Gene3D" id="3.40.50.300">
    <property type="entry name" value="P-loop containing nucleotide triphosphate hydrolases"/>
    <property type="match status" value="1"/>
</dbReference>
<dbReference type="InterPro" id="IPR047661">
    <property type="entry name" value="IstB"/>
</dbReference>
<proteinExistence type="inferred from homology"/>
<gene>
    <name evidence="5" type="ORF">LCGC14_1479300</name>
</gene>
<dbReference type="SUPFAM" id="SSF52540">
    <property type="entry name" value="P-loop containing nucleoside triphosphate hydrolases"/>
    <property type="match status" value="1"/>
</dbReference>
<organism evidence="5">
    <name type="scientific">marine sediment metagenome</name>
    <dbReference type="NCBI Taxonomy" id="412755"/>
    <lineage>
        <taxon>unclassified sequences</taxon>
        <taxon>metagenomes</taxon>
        <taxon>ecological metagenomes</taxon>
    </lineage>
</organism>
<dbReference type="Pfam" id="PF01695">
    <property type="entry name" value="IstB_IS21"/>
    <property type="match status" value="1"/>
</dbReference>
<dbReference type="CDD" id="cd00009">
    <property type="entry name" value="AAA"/>
    <property type="match status" value="1"/>
</dbReference>
<evidence type="ECO:0000256" key="3">
    <source>
        <dbReference type="ARBA" id="ARBA00022840"/>
    </source>
</evidence>
<keyword evidence="2" id="KW-0547">Nucleotide-binding</keyword>
<dbReference type="InterPro" id="IPR003593">
    <property type="entry name" value="AAA+_ATPase"/>
</dbReference>
<name>A0A0F9JAM4_9ZZZZ</name>
<feature type="domain" description="AAA+ ATPase" evidence="4">
    <location>
        <begin position="100"/>
        <end position="237"/>
    </location>
</feature>
<dbReference type="PIRSF" id="PIRSF003073">
    <property type="entry name" value="DNAC_TnpB_IstB"/>
    <property type="match status" value="1"/>
</dbReference>
<keyword evidence="3" id="KW-0067">ATP-binding</keyword>
<protein>
    <recommendedName>
        <fullName evidence="4">AAA+ ATPase domain-containing protein</fullName>
    </recommendedName>
</protein>
<dbReference type="PANTHER" id="PTHR30050:SF4">
    <property type="entry name" value="ATP-BINDING PROTEIN RV3427C IN INSERTION SEQUENCE-RELATED"/>
    <property type="match status" value="1"/>
</dbReference>
<comment type="caution">
    <text evidence="5">The sequence shown here is derived from an EMBL/GenBank/DDBJ whole genome shotgun (WGS) entry which is preliminary data.</text>
</comment>
<evidence type="ECO:0000313" key="5">
    <source>
        <dbReference type="EMBL" id="KKM66628.1"/>
    </source>
</evidence>
<dbReference type="NCBIfam" id="NF038214">
    <property type="entry name" value="IS21_help_AAA"/>
    <property type="match status" value="1"/>
</dbReference>
<accession>A0A0F9JAM4</accession>
<dbReference type="EMBL" id="LAZR01010493">
    <property type="protein sequence ID" value="KKM66628.1"/>
    <property type="molecule type" value="Genomic_DNA"/>
</dbReference>
<reference evidence="5" key="1">
    <citation type="journal article" date="2015" name="Nature">
        <title>Complex archaea that bridge the gap between prokaryotes and eukaryotes.</title>
        <authorList>
            <person name="Spang A."/>
            <person name="Saw J.H."/>
            <person name="Jorgensen S.L."/>
            <person name="Zaremba-Niedzwiedzka K."/>
            <person name="Martijn J."/>
            <person name="Lind A.E."/>
            <person name="van Eijk R."/>
            <person name="Schleper C."/>
            <person name="Guy L."/>
            <person name="Ettema T.J."/>
        </authorList>
    </citation>
    <scope>NUCLEOTIDE SEQUENCE</scope>
</reference>
<dbReference type="InterPro" id="IPR027417">
    <property type="entry name" value="P-loop_NTPase"/>
</dbReference>
<dbReference type="AlphaFoldDB" id="A0A0F9JAM4"/>
<evidence type="ECO:0000256" key="2">
    <source>
        <dbReference type="ARBA" id="ARBA00022741"/>
    </source>
</evidence>
<comment type="similarity">
    <text evidence="1">Belongs to the IS21/IS1162 putative ATP-binding protein family.</text>
</comment>
<dbReference type="InterPro" id="IPR028350">
    <property type="entry name" value="DNAC/IstB-like"/>
</dbReference>
<dbReference type="SMART" id="SM00382">
    <property type="entry name" value="AAA"/>
    <property type="match status" value="1"/>
</dbReference>
<evidence type="ECO:0000259" key="4">
    <source>
        <dbReference type="SMART" id="SM00382"/>
    </source>
</evidence>
<dbReference type="PANTHER" id="PTHR30050">
    <property type="entry name" value="CHROMOSOMAL REPLICATION INITIATOR PROTEIN DNAA"/>
    <property type="match status" value="1"/>
</dbReference>
<dbReference type="GO" id="GO:0006260">
    <property type="term" value="P:DNA replication"/>
    <property type="evidence" value="ECO:0007669"/>
    <property type="project" value="TreeGrafter"/>
</dbReference>
<sequence length="249" mass="28287">MEIRQHLEKNLKRLKMPGLVYNLELRLQEASDNQLGYLEFLSLLIQDEIVNRESNNLQKSVRAAGFGIIKTFEGFDYRFNDEALPSSLIRDLASCHFVEQKRNLVVAGPSGIGKTHIAKAIGHEVCRRGENVIFKKTGKLLQELMEIPQSERAERLLRKCLKVQLLILDDFAFRRLDQKESETLYALADERLGRASTILTSNRPPQDWYGIFPDPVIGQAILDRLVSSAVKVITTKGRSYRKEGEFGAG</sequence>
<dbReference type="GO" id="GO:0005524">
    <property type="term" value="F:ATP binding"/>
    <property type="evidence" value="ECO:0007669"/>
    <property type="project" value="UniProtKB-KW"/>
</dbReference>
<dbReference type="InterPro" id="IPR002611">
    <property type="entry name" value="IstB_ATP-bd"/>
</dbReference>